<gene>
    <name evidence="1" type="ORF">SISNIDRAFT_488326</name>
</gene>
<sequence>MNQLDQLTDDNLKGLPPEIWHKIFGEVIWSPERELSPPHIDDGCLYRALSWWDTEDIWSMHKKRARLREAIWAIILTCHAWSDMGLELLYHHVDFCFNHNPRHTPRTLKVDYSYSDEEEVPYARWIKNVVVGSAAKPPDFVWLLNNCHGIKRMCYYTSVVQWPSANHLLEGFSSLQTLALHGHEDSEEARPLPRCFPNIRNLLLSGDTSRLRIDKWELPRLEHLCLSEMPRAVADETLRVHGKSIQVLLMKDIGPIDSVQTSGFALDEHCPNLLSVLATPTSRDRQLVCSYHKSLRVIALARRLPCYNTKNENTSWARYSTYIRNCIPLLIKSNFPSLEQVELPPDLPDSEGSLYNLYNEPALHVYKQRAMQEKIKFVFTTSHDLAL</sequence>
<accession>A0A164RCN4</accession>
<evidence type="ECO:0008006" key="3">
    <source>
        <dbReference type="Google" id="ProtNLM"/>
    </source>
</evidence>
<organism evidence="1 2">
    <name type="scientific">Sistotremastrum niveocremeum HHB9708</name>
    <dbReference type="NCBI Taxonomy" id="1314777"/>
    <lineage>
        <taxon>Eukaryota</taxon>
        <taxon>Fungi</taxon>
        <taxon>Dikarya</taxon>
        <taxon>Basidiomycota</taxon>
        <taxon>Agaricomycotina</taxon>
        <taxon>Agaricomycetes</taxon>
        <taxon>Sistotremastrales</taxon>
        <taxon>Sistotremastraceae</taxon>
        <taxon>Sertulicium</taxon>
        <taxon>Sertulicium niveocremeum</taxon>
    </lineage>
</organism>
<dbReference type="AlphaFoldDB" id="A0A164RCN4"/>
<reference evidence="1 2" key="1">
    <citation type="journal article" date="2016" name="Mol. Biol. Evol.">
        <title>Comparative Genomics of Early-Diverging Mushroom-Forming Fungi Provides Insights into the Origins of Lignocellulose Decay Capabilities.</title>
        <authorList>
            <person name="Nagy L.G."/>
            <person name="Riley R."/>
            <person name="Tritt A."/>
            <person name="Adam C."/>
            <person name="Daum C."/>
            <person name="Floudas D."/>
            <person name="Sun H."/>
            <person name="Yadav J.S."/>
            <person name="Pangilinan J."/>
            <person name="Larsson K.H."/>
            <person name="Matsuura K."/>
            <person name="Barry K."/>
            <person name="Labutti K."/>
            <person name="Kuo R."/>
            <person name="Ohm R.A."/>
            <person name="Bhattacharya S.S."/>
            <person name="Shirouzu T."/>
            <person name="Yoshinaga Y."/>
            <person name="Martin F.M."/>
            <person name="Grigoriev I.V."/>
            <person name="Hibbett D.S."/>
        </authorList>
    </citation>
    <scope>NUCLEOTIDE SEQUENCE [LARGE SCALE GENOMIC DNA]</scope>
    <source>
        <strain evidence="1 2">HHB9708</strain>
    </source>
</reference>
<dbReference type="EMBL" id="KV419421">
    <property type="protein sequence ID" value="KZS90445.1"/>
    <property type="molecule type" value="Genomic_DNA"/>
</dbReference>
<name>A0A164RCN4_9AGAM</name>
<proteinExistence type="predicted"/>
<protein>
    <recommendedName>
        <fullName evidence="3">F-box domain-containing protein</fullName>
    </recommendedName>
</protein>
<evidence type="ECO:0000313" key="2">
    <source>
        <dbReference type="Proteomes" id="UP000076722"/>
    </source>
</evidence>
<evidence type="ECO:0000313" key="1">
    <source>
        <dbReference type="EMBL" id="KZS90445.1"/>
    </source>
</evidence>
<dbReference type="Proteomes" id="UP000076722">
    <property type="component" value="Unassembled WGS sequence"/>
</dbReference>
<keyword evidence="2" id="KW-1185">Reference proteome</keyword>